<evidence type="ECO:0000256" key="11">
    <source>
        <dbReference type="ARBA" id="ARBA00045910"/>
    </source>
</evidence>
<keyword evidence="14" id="KW-0472">Membrane</keyword>
<dbReference type="InterPro" id="IPR007094">
    <property type="entry name" value="RNA-dir_pol_PSvirus"/>
</dbReference>
<feature type="region of interest" description="Disordered" evidence="13">
    <location>
        <begin position="860"/>
        <end position="892"/>
    </location>
</feature>
<dbReference type="EMBL" id="MG599915">
    <property type="protein sequence ID" value="AVM87172.1"/>
    <property type="molecule type" value="Genomic_RNA"/>
</dbReference>
<evidence type="ECO:0000256" key="12">
    <source>
        <dbReference type="ARBA" id="ARBA00047383"/>
    </source>
</evidence>
<evidence type="ECO:0000256" key="5">
    <source>
        <dbReference type="ARBA" id="ARBA00022679"/>
    </source>
</evidence>
<keyword evidence="10" id="KW-0693">Viral RNA replication</keyword>
<evidence type="ECO:0000256" key="10">
    <source>
        <dbReference type="ARBA" id="ARBA00022953"/>
    </source>
</evidence>
<keyword evidence="4" id="KW-0696">RNA-directed RNA polymerase</keyword>
<feature type="transmembrane region" description="Helical" evidence="14">
    <location>
        <begin position="471"/>
        <end position="493"/>
    </location>
</feature>
<feature type="compositionally biased region" description="Polar residues" evidence="13">
    <location>
        <begin position="879"/>
        <end position="890"/>
    </location>
</feature>
<evidence type="ECO:0000256" key="9">
    <source>
        <dbReference type="ARBA" id="ARBA00022801"/>
    </source>
</evidence>
<evidence type="ECO:0000313" key="16">
    <source>
        <dbReference type="EMBL" id="AVM87172.1"/>
    </source>
</evidence>
<accession>A0A2P1GMF7</accession>
<keyword evidence="14" id="KW-1133">Transmembrane helix</keyword>
<reference evidence="16" key="1">
    <citation type="journal article" date="2018" name="Nature">
        <title>The evolutionary history of vertebrate RNA viruses.</title>
        <authorList>
            <person name="Shi M."/>
            <person name="Lin X.D."/>
            <person name="Chen X."/>
            <person name="Tian J.H."/>
            <person name="Chen L.J."/>
            <person name="Li K."/>
            <person name="Wang W."/>
            <person name="Eden J.S."/>
            <person name="Shen J.J."/>
            <person name="Liu L."/>
            <person name="Holmes E.C."/>
            <person name="Zhang Y.Z."/>
        </authorList>
    </citation>
    <scope>NUCLEOTIDE SEQUENCE</scope>
    <source>
        <strain evidence="16">DFRYG3979V2</strain>
    </source>
</reference>
<comment type="subunit">
    <text evidence="2">Monomer.</text>
</comment>
<keyword evidence="14" id="KW-0812">Transmembrane</keyword>
<comment type="catalytic activity">
    <reaction evidence="12">
        <text>RNA(n) + a ribonucleoside 5'-triphosphate = RNA(n+1) + diphosphate</text>
        <dbReference type="Rhea" id="RHEA:21248"/>
        <dbReference type="Rhea" id="RHEA-COMP:14527"/>
        <dbReference type="Rhea" id="RHEA-COMP:17342"/>
        <dbReference type="ChEBI" id="CHEBI:33019"/>
        <dbReference type="ChEBI" id="CHEBI:61557"/>
        <dbReference type="ChEBI" id="CHEBI:140395"/>
    </reaction>
</comment>
<dbReference type="SUPFAM" id="SSF50494">
    <property type="entry name" value="Trypsin-like serine proteases"/>
    <property type="match status" value="1"/>
</dbReference>
<dbReference type="GO" id="GO:0003723">
    <property type="term" value="F:RNA binding"/>
    <property type="evidence" value="ECO:0007669"/>
    <property type="project" value="InterPro"/>
</dbReference>
<sequence length="1781" mass="200528">MSKSVCFDGEEIHIIDRSRPPTTAALLGQTVLKGQSSAQIKAVVPRAGEARLLPPLTTESPSHVPTQGYALDAEVVTLATNAVLEKLNSFQKLAYQSGVQAGLTSQWGLVAAKKAEVQLMKPKSVLDLPQAPKNCQFEDMELSDEEDQSVASNSTFDQESLDGSGVYQNTKKKSPPILPPRTGAPPPTIDPGSVRPNQDQSIAGFGTADPVSKYPTGNGRMSPDQDSTSSDGILKLPLIYQTMYNKVPKLEFRTRLLTWKTDIQDWVKDGGILTRTYKVISLIGIVALLYLMIAGAIVTFSGKQCASMERLYQEELAKNSRLTAQSRVLLLMNTSCQLALQQGHEITHKMELEYQEAKQQLEQERMKYMRCDAMHSASRTLLGQVGGELNTFKEQQAAQEVIDGIFSIVIEHRTLWWHYLLWACSIVVMFLMSPWNVPSLVMHLAQLPTLGQTMMLPWVTLVGPWSALVQLGIISMVLTSCLFAVWVSIMAYYRKYVQIITNTTLSIGLNVLTYYLGKWGLYMEMKPLHAAFMMCVMVLAPWLIRAGMWCQGVVHTVTSPYGKTIEHEQNIFQRILWRYAGMRQDPNPSPIHLNQKKAGLGNRKMKEAAVEKDPERKGFFEFISTGFSDPLDATKPTLEANFGSPWVAKDVLERITPYRVLNGNGAVVGCSFHWKGALVTPDHVWHAAGSPAEMVVLNSENTKYATKHVGKYTAGREVMQAFRPIPGVKSLAASKMEGTVSAVGVTTNGTTNFGVSMGTINTHEGTHNVSTMPGDSGSPICDIYGKLLGVHHASTPGSNHQISMAEEQSNCIMLNGDACDCEAPGDECECQIPGMIAARMLTDGLQWDCYHGRTKGTMPEAKLLSSSNPFRQKPPDGSETGSSGNLSTLGPQHVSEYTAGRETSRLRSGVESLTDAVRTAEGAAKTVTEANVGKNKWRAKKHIGKGKRPRKMFTDQEYNEMLDRGMDPGDIRELAANKWARVRQNADLGSPHDLEVPIYKRGDKLKPGFPDWDKWTGEWEADHEWERFEDQYVPDESYVVTPAPLVDPRFSDLKGLNVVHFESWDPTTFACGLNDDQIGFLVVHLGVYEDTPRKICQATYECRLVSDEVRAECKVDPKNRIYAWPPGWWSGEWCADPNGVQYPITSIEHAPGRSTICSPFVRSDFTPERERVAHCIFSDQCTTEQRYQIGDCCKEVTGQQSQSWDEKMEGYAESDDGGGEITNGRYTPEARGVFKHLDTAYIPRKIDHQQREYHRKIYHAEPEGPWRNYQPSEWTGVHYRNTLQKHNYFDPDLQVDSFAWGMARRYLSKVMMAHGNCHVLSWEQIEKPVDTSPGYPALLGYNDSLSMYLDESELLFETWDDLENGLTPYMYVFLKQEQVKREKMERGDIRAIYVMPDSVARCQARFDQDFNNKAKSRALQNHMAVGFAPFWDVDGMVKTLNRPQWYVEKDYKRYDGTIPASVMWLIRALRWDLLLPQYKSTQNLKVYLSIAHFLINKELIHPTGEVYLVTKGNPSGQMSTSVDNCLANIFITMYTSWVVYGKPFYSLVCYGDDTLQGYDQNPDFGKEAEILARTFGMCLGDDALKSHTPDGLSFCGFYIRYRRGMWVPEYKADRIIANIWRPVNSADEDEVFWAKLISATLLLWESPHREIPYSLLRHYFSDSVLWVPDHDFFEQIFWSGGGRTESSDCGCRVCEISKCLQKRRSLLNRMLEEVARGVDPEDPLSKWGSELVLVLRAVGESLREYSSAGLRCLRPGRRAPEPKPRRRPQRSKQLNSTSNGK</sequence>
<evidence type="ECO:0000256" key="7">
    <source>
        <dbReference type="ARBA" id="ARBA00022741"/>
    </source>
</evidence>
<keyword evidence="5" id="KW-0808">Transferase</keyword>
<feature type="region of interest" description="Disordered" evidence="13">
    <location>
        <begin position="1753"/>
        <end position="1781"/>
    </location>
</feature>
<feature type="transmembrane region" description="Helical" evidence="14">
    <location>
        <begin position="279"/>
        <end position="300"/>
    </location>
</feature>
<comment type="similarity">
    <text evidence="1">Belongs to the astroviridae polyprotein 1AB family.</text>
</comment>
<dbReference type="GO" id="GO:0003968">
    <property type="term" value="F:RNA-directed RNA polymerase activity"/>
    <property type="evidence" value="ECO:0007669"/>
    <property type="project" value="UniProtKB-KW"/>
</dbReference>
<evidence type="ECO:0000256" key="2">
    <source>
        <dbReference type="ARBA" id="ARBA00011245"/>
    </source>
</evidence>
<keyword evidence="8" id="KW-0688">Ribosomal frameshifting</keyword>
<dbReference type="PROSITE" id="PS50507">
    <property type="entry name" value="RDRP_SSRNA_POS"/>
    <property type="match status" value="1"/>
</dbReference>
<dbReference type="GO" id="GO:0000166">
    <property type="term" value="F:nucleotide binding"/>
    <property type="evidence" value="ECO:0007669"/>
    <property type="project" value="UniProtKB-KW"/>
</dbReference>
<feature type="transmembrane region" description="Helical" evidence="14">
    <location>
        <begin position="528"/>
        <end position="549"/>
    </location>
</feature>
<dbReference type="GO" id="GO:0016787">
    <property type="term" value="F:hydrolase activity"/>
    <property type="evidence" value="ECO:0007669"/>
    <property type="project" value="UniProtKB-KW"/>
</dbReference>
<dbReference type="GO" id="GO:0006351">
    <property type="term" value="P:DNA-templated transcription"/>
    <property type="evidence" value="ECO:0007669"/>
    <property type="project" value="InterPro"/>
</dbReference>
<keyword evidence="6" id="KW-0548">Nucleotidyltransferase</keyword>
<keyword evidence="7" id="KW-0547">Nucleotide-binding</keyword>
<evidence type="ECO:0000256" key="3">
    <source>
        <dbReference type="ARBA" id="ARBA00019743"/>
    </source>
</evidence>
<dbReference type="CDD" id="cd23172">
    <property type="entry name" value="ps-ssRNAv_Astroviridae_RdRp"/>
    <property type="match status" value="1"/>
</dbReference>
<dbReference type="InterPro" id="IPR001205">
    <property type="entry name" value="RNA-dir_pol_C"/>
</dbReference>
<feature type="region of interest" description="Disordered" evidence="13">
    <location>
        <begin position="140"/>
        <end position="229"/>
    </location>
</feature>
<name>A0A2P1GMF7_9VIRU</name>
<dbReference type="Gene3D" id="3.30.70.270">
    <property type="match status" value="1"/>
</dbReference>
<evidence type="ECO:0000256" key="1">
    <source>
        <dbReference type="ARBA" id="ARBA00005873"/>
    </source>
</evidence>
<evidence type="ECO:0000256" key="8">
    <source>
        <dbReference type="ARBA" id="ARBA00022758"/>
    </source>
</evidence>
<feature type="domain" description="RdRp catalytic" evidence="15">
    <location>
        <begin position="1444"/>
        <end position="1566"/>
    </location>
</feature>
<dbReference type="Gene3D" id="2.40.10.10">
    <property type="entry name" value="Trypsin-like serine proteases"/>
    <property type="match status" value="1"/>
</dbReference>
<dbReference type="GO" id="GO:0075523">
    <property type="term" value="P:viral translational frameshifting"/>
    <property type="evidence" value="ECO:0007669"/>
    <property type="project" value="UniProtKB-KW"/>
</dbReference>
<dbReference type="InterPro" id="IPR043128">
    <property type="entry name" value="Rev_trsase/Diguanyl_cyclase"/>
</dbReference>
<feature type="transmembrane region" description="Helical" evidence="14">
    <location>
        <begin position="415"/>
        <end position="435"/>
    </location>
</feature>
<protein>
    <recommendedName>
        <fullName evidence="3">Non-structural polyprotein 1AB</fullName>
    </recommendedName>
</protein>
<dbReference type="InterPro" id="IPR009003">
    <property type="entry name" value="Peptidase_S1_PA"/>
</dbReference>
<evidence type="ECO:0000256" key="13">
    <source>
        <dbReference type="SAM" id="MobiDB-lite"/>
    </source>
</evidence>
<dbReference type="SUPFAM" id="SSF56672">
    <property type="entry name" value="DNA/RNA polymerases"/>
    <property type="match status" value="1"/>
</dbReference>
<proteinExistence type="inferred from homology"/>
<dbReference type="GO" id="GO:0039694">
    <property type="term" value="P:viral RNA genome replication"/>
    <property type="evidence" value="ECO:0007669"/>
    <property type="project" value="InterPro"/>
</dbReference>
<organism evidence="16">
    <name type="scientific">Zhejiang chinese fire belly newt astrovirus 3</name>
    <dbReference type="NCBI Taxonomy" id="2116143"/>
    <lineage>
        <taxon>Viruses</taxon>
        <taxon>Riboviria</taxon>
        <taxon>Orthornavirae</taxon>
        <taxon>Pisuviricota</taxon>
        <taxon>Stelpaviricetes</taxon>
        <taxon>Stellavirales</taxon>
        <taxon>Astroviridae</taxon>
    </lineage>
</organism>
<evidence type="ECO:0000256" key="6">
    <source>
        <dbReference type="ARBA" id="ARBA00022695"/>
    </source>
</evidence>
<feature type="compositionally biased region" description="Pro residues" evidence="13">
    <location>
        <begin position="176"/>
        <end position="189"/>
    </location>
</feature>
<dbReference type="Pfam" id="PF00680">
    <property type="entry name" value="RdRP_1"/>
    <property type="match status" value="1"/>
</dbReference>
<evidence type="ECO:0000256" key="14">
    <source>
        <dbReference type="SAM" id="Phobius"/>
    </source>
</evidence>
<dbReference type="InterPro" id="IPR043504">
    <property type="entry name" value="Peptidase_S1_PA_chymotrypsin"/>
</dbReference>
<evidence type="ECO:0000256" key="4">
    <source>
        <dbReference type="ARBA" id="ARBA00022484"/>
    </source>
</evidence>
<comment type="function">
    <text evidence="11">Responsible for the cleavage of the polyprotein into functional products.</text>
</comment>
<evidence type="ECO:0000259" key="15">
    <source>
        <dbReference type="PROSITE" id="PS50507"/>
    </source>
</evidence>
<dbReference type="InterPro" id="IPR043502">
    <property type="entry name" value="DNA/RNA_pol_sf"/>
</dbReference>
<keyword evidence="9" id="KW-0378">Hydrolase</keyword>
<feature type="compositionally biased region" description="Polar residues" evidence="13">
    <location>
        <begin position="149"/>
        <end position="158"/>
    </location>
</feature>
<feature type="compositionally biased region" description="Polar residues" evidence="13">
    <location>
        <begin position="1771"/>
        <end position="1781"/>
    </location>
</feature>